<comment type="caution">
    <text evidence="2">The sequence shown here is derived from an EMBL/GenBank/DDBJ whole genome shotgun (WGS) entry which is preliminary data.</text>
</comment>
<dbReference type="Pfam" id="PF13468">
    <property type="entry name" value="Glyoxalase_3"/>
    <property type="match status" value="1"/>
</dbReference>
<proteinExistence type="predicted"/>
<name>A0A7V8NPZ2_9BACT</name>
<evidence type="ECO:0000313" key="3">
    <source>
        <dbReference type="Proteomes" id="UP000567293"/>
    </source>
</evidence>
<gene>
    <name evidence="2" type="ORF">HRJ53_10355</name>
</gene>
<dbReference type="AlphaFoldDB" id="A0A7V8NPZ2"/>
<reference evidence="2" key="1">
    <citation type="submission" date="2020-06" db="EMBL/GenBank/DDBJ databases">
        <title>Legume-microbial interactions unlock mineral nutrients during tropical forest succession.</title>
        <authorList>
            <person name="Epihov D.Z."/>
        </authorList>
    </citation>
    <scope>NUCLEOTIDE SEQUENCE [LARGE SCALE GENOMIC DNA]</scope>
    <source>
        <strain evidence="2">Pan2503</strain>
    </source>
</reference>
<evidence type="ECO:0000259" key="1">
    <source>
        <dbReference type="Pfam" id="PF13468"/>
    </source>
</evidence>
<dbReference type="SUPFAM" id="SSF54593">
    <property type="entry name" value="Glyoxalase/Bleomycin resistance protein/Dihydroxybiphenyl dioxygenase"/>
    <property type="match status" value="1"/>
</dbReference>
<dbReference type="InterPro" id="IPR029068">
    <property type="entry name" value="Glyas_Bleomycin-R_OHBP_Dase"/>
</dbReference>
<feature type="domain" description="Glyoxalase-like" evidence="1">
    <location>
        <begin position="37"/>
        <end position="150"/>
    </location>
</feature>
<evidence type="ECO:0000313" key="2">
    <source>
        <dbReference type="EMBL" id="MBA0085389.1"/>
    </source>
</evidence>
<dbReference type="Proteomes" id="UP000567293">
    <property type="component" value="Unassembled WGS sequence"/>
</dbReference>
<feature type="non-terminal residue" evidence="2">
    <location>
        <position position="184"/>
    </location>
</feature>
<accession>A0A7V8NPZ2</accession>
<keyword evidence="3" id="KW-1185">Reference proteome</keyword>
<organism evidence="2 3">
    <name type="scientific">Candidatus Acidiferrum panamense</name>
    <dbReference type="NCBI Taxonomy" id="2741543"/>
    <lineage>
        <taxon>Bacteria</taxon>
        <taxon>Pseudomonadati</taxon>
        <taxon>Acidobacteriota</taxon>
        <taxon>Terriglobia</taxon>
        <taxon>Candidatus Acidiferrales</taxon>
        <taxon>Candidatus Acidiferrum</taxon>
    </lineage>
</organism>
<dbReference type="EMBL" id="JACDQQ010000999">
    <property type="protein sequence ID" value="MBA0085389.1"/>
    <property type="molecule type" value="Genomic_DNA"/>
</dbReference>
<protein>
    <submittedName>
        <fullName evidence="2">VOC family protein</fullName>
    </submittedName>
</protein>
<dbReference type="Gene3D" id="3.10.180.10">
    <property type="entry name" value="2,3-Dihydroxybiphenyl 1,2-Dioxygenase, domain 1"/>
    <property type="match status" value="1"/>
</dbReference>
<dbReference type="InterPro" id="IPR025870">
    <property type="entry name" value="Glyoxalase-like_dom"/>
</dbReference>
<sequence length="184" mass="20339">MRISTPLRVLCYAELLFSILFLSVSRAHAQEPLVIGIDHIPVVVTDLETAQADYRAMGFAIKPGRFHADGIRNAHVKFPDGTEIELITAPSAVDALTEEYRAKMESGEGPVYFGLYAPDPAAVLARFRARRVEAQNDNGMLGFSAASPLHPLFLSQRNKAPTDKPEHFAHQNSAERLSALWVRD</sequence>